<gene>
    <name evidence="2" type="ORF">KTC_65220</name>
</gene>
<name>A0A455SX76_9CHLR</name>
<dbReference type="AlphaFoldDB" id="A0A455SX76"/>
<evidence type="ECO:0000313" key="2">
    <source>
        <dbReference type="EMBL" id="BBH91771.1"/>
    </source>
</evidence>
<dbReference type="InterPro" id="IPR041657">
    <property type="entry name" value="HTH_17"/>
</dbReference>
<protein>
    <recommendedName>
        <fullName evidence="1">Helix-turn-helix domain-containing protein</fullName>
    </recommendedName>
</protein>
<sequence length="65" mass="7436">MKQTKSKLLTVGEVANILRVDPSTVRRWIKQGSLEAVPLPTQGRGQRLTHRVERSTIERDFHLSL</sequence>
<accession>A0A455SX76</accession>
<dbReference type="GO" id="GO:0003677">
    <property type="term" value="F:DNA binding"/>
    <property type="evidence" value="ECO:0007669"/>
    <property type="project" value="InterPro"/>
</dbReference>
<dbReference type="Pfam" id="PF12728">
    <property type="entry name" value="HTH_17"/>
    <property type="match status" value="1"/>
</dbReference>
<dbReference type="SUPFAM" id="SSF46955">
    <property type="entry name" value="Putative DNA-binding domain"/>
    <property type="match status" value="1"/>
</dbReference>
<dbReference type="InterPro" id="IPR009061">
    <property type="entry name" value="DNA-bd_dom_put_sf"/>
</dbReference>
<dbReference type="InterPro" id="IPR010093">
    <property type="entry name" value="SinI_DNA-bd"/>
</dbReference>
<dbReference type="NCBIfam" id="TIGR01764">
    <property type="entry name" value="excise"/>
    <property type="match status" value="1"/>
</dbReference>
<proteinExistence type="predicted"/>
<dbReference type="Gene3D" id="1.10.1660.10">
    <property type="match status" value="1"/>
</dbReference>
<feature type="domain" description="Helix-turn-helix" evidence="1">
    <location>
        <begin position="8"/>
        <end position="59"/>
    </location>
</feature>
<evidence type="ECO:0000259" key="1">
    <source>
        <dbReference type="Pfam" id="PF12728"/>
    </source>
</evidence>
<dbReference type="EMBL" id="AP019376">
    <property type="protein sequence ID" value="BBH91771.1"/>
    <property type="molecule type" value="Genomic_DNA"/>
</dbReference>
<organism evidence="2">
    <name type="scientific">Thermosporothrix sp. COM3</name>
    <dbReference type="NCBI Taxonomy" id="2490863"/>
    <lineage>
        <taxon>Bacteria</taxon>
        <taxon>Bacillati</taxon>
        <taxon>Chloroflexota</taxon>
        <taxon>Ktedonobacteria</taxon>
        <taxon>Ktedonobacterales</taxon>
        <taxon>Thermosporotrichaceae</taxon>
        <taxon>Thermosporothrix</taxon>
    </lineage>
</organism>
<reference evidence="2" key="1">
    <citation type="submission" date="2018-12" db="EMBL/GenBank/DDBJ databases">
        <title>Novel natural products biosynthetic potential of the class Ktedonobacteria.</title>
        <authorList>
            <person name="Zheng Y."/>
            <person name="Saitou A."/>
            <person name="Wang C.M."/>
            <person name="Toyoda A."/>
            <person name="Minakuchi Y."/>
            <person name="Sekiguchi Y."/>
            <person name="Ueda K."/>
            <person name="Takano H."/>
            <person name="Sakai Y."/>
            <person name="Yokota A."/>
            <person name="Yabe S."/>
        </authorList>
    </citation>
    <scope>NUCLEOTIDE SEQUENCE</scope>
    <source>
        <strain evidence="2">COM3</strain>
    </source>
</reference>